<evidence type="ECO:0000256" key="2">
    <source>
        <dbReference type="SAM" id="MobiDB-lite"/>
    </source>
</evidence>
<feature type="region of interest" description="Disordered" evidence="2">
    <location>
        <begin position="1"/>
        <end position="39"/>
    </location>
</feature>
<accession>A0ABV1NUF5</accession>
<organism evidence="3 4">
    <name type="scientific">Nocardioides kribbensis</name>
    <dbReference type="NCBI Taxonomy" id="305517"/>
    <lineage>
        <taxon>Bacteria</taxon>
        <taxon>Bacillati</taxon>
        <taxon>Actinomycetota</taxon>
        <taxon>Actinomycetes</taxon>
        <taxon>Propionibacteriales</taxon>
        <taxon>Nocardioidaceae</taxon>
        <taxon>Nocardioides</taxon>
    </lineage>
</organism>
<proteinExistence type="inferred from homology"/>
<name>A0ABV1NUF5_9ACTN</name>
<dbReference type="Gene3D" id="3.30.70.1880">
    <property type="entry name" value="Protein of unknown function DUF881"/>
    <property type="match status" value="1"/>
</dbReference>
<reference evidence="3 4" key="1">
    <citation type="submission" date="2024-02" db="EMBL/GenBank/DDBJ databases">
        <title>Full genome sequence of Nocardioides kribbensis.</title>
        <authorList>
            <person name="Poletto B.L."/>
            <person name="Silva G."/>
            <person name="Galante D."/>
            <person name="Campos K.R."/>
            <person name="Santos M.B.N."/>
            <person name="Sacchi C.T."/>
        </authorList>
    </citation>
    <scope>NUCLEOTIDE SEQUENCE [LARGE SCALE GENOMIC DNA]</scope>
    <source>
        <strain evidence="3 4">O4R</strain>
    </source>
</reference>
<comment type="caution">
    <text evidence="3">The sequence shown here is derived from an EMBL/GenBank/DDBJ whole genome shotgun (WGS) entry which is preliminary data.</text>
</comment>
<dbReference type="Pfam" id="PF05949">
    <property type="entry name" value="DUF881"/>
    <property type="match status" value="1"/>
</dbReference>
<comment type="similarity">
    <text evidence="1">Belongs to the UPF0749 family.</text>
</comment>
<gene>
    <name evidence="3" type="ORF">V6R90_02550</name>
</gene>
<feature type="compositionally biased region" description="Pro residues" evidence="2">
    <location>
        <begin position="1"/>
        <end position="24"/>
    </location>
</feature>
<dbReference type="Proteomes" id="UP001482520">
    <property type="component" value="Unassembled WGS sequence"/>
</dbReference>
<dbReference type="PANTHER" id="PTHR37313:SF2">
    <property type="entry name" value="UPF0749 PROTEIN YLXX"/>
    <property type="match status" value="1"/>
</dbReference>
<keyword evidence="4" id="KW-1185">Reference proteome</keyword>
<evidence type="ECO:0000256" key="1">
    <source>
        <dbReference type="ARBA" id="ARBA00009108"/>
    </source>
</evidence>
<dbReference type="EMBL" id="JBEGDP010000002">
    <property type="protein sequence ID" value="MEQ7846142.1"/>
    <property type="molecule type" value="Genomic_DNA"/>
</dbReference>
<protein>
    <submittedName>
        <fullName evidence="3">DUF881 domain-containing protein</fullName>
    </submittedName>
</protein>
<evidence type="ECO:0000313" key="3">
    <source>
        <dbReference type="EMBL" id="MEQ7846142.1"/>
    </source>
</evidence>
<dbReference type="RefSeq" id="WP_349803704.1">
    <property type="nucleotide sequence ID" value="NZ_JBEGDP010000002.1"/>
</dbReference>
<dbReference type="PANTHER" id="PTHR37313">
    <property type="entry name" value="UPF0749 PROTEIN RV1825"/>
    <property type="match status" value="1"/>
</dbReference>
<dbReference type="InterPro" id="IPR010273">
    <property type="entry name" value="DUF881"/>
</dbReference>
<evidence type="ECO:0000313" key="4">
    <source>
        <dbReference type="Proteomes" id="UP001482520"/>
    </source>
</evidence>
<sequence length="275" mass="28725">MPEPTPQAPGQPRAPRPPEDPQAPPTAQRPARQRPAEPGRDRLVRALLKPTRGQAVVAVLLALVGFAGVTQVRSNEVDDSFAGYREQDLIDVLSGLAGASQRAQSEITRLERTRDDLASDTSAEAAALAQARSEADTLSILAGTVPVTGPGVRITLSEVTGTVGAQALVAMVQDLRTADAEAMQLNGRVRLVAQSSFADATGGIVVDGELLEAPYVLDVIGAPATLSGAVDFFSGPRLQLEESGIEVEVTELTSLDIESVAESTQPEYATPADGQ</sequence>